<reference evidence="3" key="2">
    <citation type="submission" date="2020-09" db="EMBL/GenBank/DDBJ databases">
        <authorList>
            <person name="Sun Q."/>
            <person name="Ohkuma M."/>
        </authorList>
    </citation>
    <scope>NUCLEOTIDE SEQUENCE</scope>
    <source>
        <strain evidence="3">JCM 4518</strain>
    </source>
</reference>
<proteinExistence type="predicted"/>
<reference evidence="3" key="1">
    <citation type="journal article" date="2014" name="Int. J. Syst. Evol. Microbiol.">
        <title>Complete genome sequence of Corynebacterium casei LMG S-19264T (=DSM 44701T), isolated from a smear-ripened cheese.</title>
        <authorList>
            <consortium name="US DOE Joint Genome Institute (JGI-PGF)"/>
            <person name="Walter F."/>
            <person name="Albersmeier A."/>
            <person name="Kalinowski J."/>
            <person name="Ruckert C."/>
        </authorList>
    </citation>
    <scope>NUCLEOTIDE SEQUENCE</scope>
    <source>
        <strain evidence="3">JCM 4518</strain>
    </source>
</reference>
<protein>
    <submittedName>
        <fullName evidence="3">N-acetyltransferase</fullName>
    </submittedName>
</protein>
<evidence type="ECO:0000256" key="1">
    <source>
        <dbReference type="SAM" id="MobiDB-lite"/>
    </source>
</evidence>
<accession>A0A918T9A6</accession>
<name>A0A918T9A6_9ACTN</name>
<dbReference type="Gene3D" id="3.40.630.30">
    <property type="match status" value="1"/>
</dbReference>
<keyword evidence="4" id="KW-1185">Reference proteome</keyword>
<dbReference type="PANTHER" id="PTHR43792">
    <property type="entry name" value="GNAT FAMILY, PUTATIVE (AFU_ORTHOLOGUE AFUA_3G00765)-RELATED-RELATED"/>
    <property type="match status" value="1"/>
</dbReference>
<feature type="compositionally biased region" description="Gly residues" evidence="1">
    <location>
        <begin position="17"/>
        <end position="31"/>
    </location>
</feature>
<dbReference type="AlphaFoldDB" id="A0A918T9A6"/>
<dbReference type="PROSITE" id="PS51186">
    <property type="entry name" value="GNAT"/>
    <property type="match status" value="1"/>
</dbReference>
<feature type="domain" description="N-acetyltransferase" evidence="2">
    <location>
        <begin position="46"/>
        <end position="197"/>
    </location>
</feature>
<dbReference type="GO" id="GO:0016747">
    <property type="term" value="F:acyltransferase activity, transferring groups other than amino-acyl groups"/>
    <property type="evidence" value="ECO:0007669"/>
    <property type="project" value="InterPro"/>
</dbReference>
<dbReference type="InterPro" id="IPR016181">
    <property type="entry name" value="Acyl_CoA_acyltransferase"/>
</dbReference>
<dbReference type="Proteomes" id="UP000644020">
    <property type="component" value="Unassembled WGS sequence"/>
</dbReference>
<feature type="region of interest" description="Disordered" evidence="1">
    <location>
        <begin position="1"/>
        <end position="33"/>
    </location>
</feature>
<dbReference type="EMBL" id="BMUL01000026">
    <property type="protein sequence ID" value="GHB09831.1"/>
    <property type="molecule type" value="Genomic_DNA"/>
</dbReference>
<comment type="caution">
    <text evidence="3">The sequence shown here is derived from an EMBL/GenBank/DDBJ whole genome shotgun (WGS) entry which is preliminary data.</text>
</comment>
<gene>
    <name evidence="3" type="ORF">GCM10010305_60870</name>
</gene>
<dbReference type="InterPro" id="IPR051531">
    <property type="entry name" value="N-acetyltransferase"/>
</dbReference>
<evidence type="ECO:0000259" key="2">
    <source>
        <dbReference type="PROSITE" id="PS51186"/>
    </source>
</evidence>
<evidence type="ECO:0000313" key="4">
    <source>
        <dbReference type="Proteomes" id="UP000644020"/>
    </source>
</evidence>
<dbReference type="PANTHER" id="PTHR43792:SF1">
    <property type="entry name" value="N-ACETYLTRANSFERASE DOMAIN-CONTAINING PROTEIN"/>
    <property type="match status" value="1"/>
</dbReference>
<dbReference type="InterPro" id="IPR000182">
    <property type="entry name" value="GNAT_dom"/>
</dbReference>
<dbReference type="SUPFAM" id="SSF55729">
    <property type="entry name" value="Acyl-CoA N-acyltransferases (Nat)"/>
    <property type="match status" value="1"/>
</dbReference>
<sequence length="197" mass="21348">MPVGGKETPGRGREGRGGAGGMGEVGQGGGMTEFQTMPFHLETERLVLRPWAESDAPVFCSLLAERGEGKPPEDRIRKAIGGFLAATETTGIALLPIVRRAEGDFIGYCGLIVGRASLEEPEIAYELFERVHGNGYATEAAAAVVEAARATGRERLWSTVGTWNAPSLRVLEKLGFTRDRVTTEEKGEVFWLTRTLR</sequence>
<evidence type="ECO:0000313" key="3">
    <source>
        <dbReference type="EMBL" id="GHB09831.1"/>
    </source>
</evidence>
<organism evidence="3 4">
    <name type="scientific">Streptomyces termitum</name>
    <dbReference type="NCBI Taxonomy" id="67368"/>
    <lineage>
        <taxon>Bacteria</taxon>
        <taxon>Bacillati</taxon>
        <taxon>Actinomycetota</taxon>
        <taxon>Actinomycetes</taxon>
        <taxon>Kitasatosporales</taxon>
        <taxon>Streptomycetaceae</taxon>
        <taxon>Streptomyces</taxon>
    </lineage>
</organism>
<dbReference type="Pfam" id="PF13302">
    <property type="entry name" value="Acetyltransf_3"/>
    <property type="match status" value="1"/>
</dbReference>